<reference evidence="10 11" key="1">
    <citation type="submission" date="2019-03" db="EMBL/GenBank/DDBJ databases">
        <title>Genomic Encyclopedia of Type Strains, Phase IV (KMG-IV): sequencing the most valuable type-strain genomes for metagenomic binning, comparative biology and taxonomic classification.</title>
        <authorList>
            <person name="Goeker M."/>
        </authorList>
    </citation>
    <scope>NUCLEOTIDE SEQUENCE [LARGE SCALE GENOMIC DNA]</scope>
    <source>
        <strain evidence="10 11">DSM 25287</strain>
    </source>
</reference>
<dbReference type="Gene3D" id="6.10.250.690">
    <property type="match status" value="1"/>
</dbReference>
<evidence type="ECO:0000313" key="11">
    <source>
        <dbReference type="Proteomes" id="UP000295765"/>
    </source>
</evidence>
<organism evidence="10 11">
    <name type="scientific">Plasticicumulans lactativorans</name>
    <dbReference type="NCBI Taxonomy" id="1133106"/>
    <lineage>
        <taxon>Bacteria</taxon>
        <taxon>Pseudomonadati</taxon>
        <taxon>Pseudomonadota</taxon>
        <taxon>Gammaproteobacteria</taxon>
        <taxon>Candidatus Competibacteraceae</taxon>
        <taxon>Plasticicumulans</taxon>
    </lineage>
</organism>
<accession>A0A4R2LUN3</accession>
<feature type="DNA-binding region" description="OmpR/PhoB-type" evidence="7">
    <location>
        <begin position="124"/>
        <end position="218"/>
    </location>
</feature>
<keyword evidence="3" id="KW-0805">Transcription regulation</keyword>
<feature type="domain" description="Response regulatory" evidence="8">
    <location>
        <begin position="2"/>
        <end position="116"/>
    </location>
</feature>
<dbReference type="EMBL" id="SLWY01000001">
    <property type="protein sequence ID" value="TCO83630.1"/>
    <property type="molecule type" value="Genomic_DNA"/>
</dbReference>
<dbReference type="InterPro" id="IPR001789">
    <property type="entry name" value="Sig_transdc_resp-reg_receiver"/>
</dbReference>
<evidence type="ECO:0000259" key="9">
    <source>
        <dbReference type="PROSITE" id="PS51755"/>
    </source>
</evidence>
<dbReference type="FunFam" id="1.10.10.10:FF:000005">
    <property type="entry name" value="Two-component system response regulator"/>
    <property type="match status" value="1"/>
</dbReference>
<keyword evidence="1 6" id="KW-0597">Phosphoprotein</keyword>
<evidence type="ECO:0000256" key="7">
    <source>
        <dbReference type="PROSITE-ProRule" id="PRU01091"/>
    </source>
</evidence>
<evidence type="ECO:0000256" key="2">
    <source>
        <dbReference type="ARBA" id="ARBA00023012"/>
    </source>
</evidence>
<dbReference type="CDD" id="cd17624">
    <property type="entry name" value="REC_OmpR_PmrA-like"/>
    <property type="match status" value="1"/>
</dbReference>
<evidence type="ECO:0000256" key="3">
    <source>
        <dbReference type="ARBA" id="ARBA00023015"/>
    </source>
</evidence>
<dbReference type="PANTHER" id="PTHR48111:SF67">
    <property type="entry name" value="TRANSCRIPTIONAL REGULATORY PROTEIN TCTD"/>
    <property type="match status" value="1"/>
</dbReference>
<keyword evidence="5" id="KW-0804">Transcription</keyword>
<dbReference type="InterPro" id="IPR036388">
    <property type="entry name" value="WH-like_DNA-bd_sf"/>
</dbReference>
<dbReference type="InterPro" id="IPR011006">
    <property type="entry name" value="CheY-like_superfamily"/>
</dbReference>
<dbReference type="Gene3D" id="3.40.50.2300">
    <property type="match status" value="1"/>
</dbReference>
<dbReference type="RefSeq" id="WP_132537908.1">
    <property type="nucleotide sequence ID" value="NZ_SLWY01000001.1"/>
</dbReference>
<evidence type="ECO:0000259" key="8">
    <source>
        <dbReference type="PROSITE" id="PS50110"/>
    </source>
</evidence>
<dbReference type="Gene3D" id="1.10.10.10">
    <property type="entry name" value="Winged helix-like DNA-binding domain superfamily/Winged helix DNA-binding domain"/>
    <property type="match status" value="1"/>
</dbReference>
<keyword evidence="2" id="KW-0902">Two-component regulatory system</keyword>
<keyword evidence="4 7" id="KW-0238">DNA-binding</keyword>
<comment type="caution">
    <text evidence="10">The sequence shown here is derived from an EMBL/GenBank/DDBJ whole genome shotgun (WGS) entry which is preliminary data.</text>
</comment>
<dbReference type="SMART" id="SM00862">
    <property type="entry name" value="Trans_reg_C"/>
    <property type="match status" value="1"/>
</dbReference>
<dbReference type="InterPro" id="IPR001867">
    <property type="entry name" value="OmpR/PhoB-type_DNA-bd"/>
</dbReference>
<feature type="modified residue" description="4-aspartylphosphate" evidence="6">
    <location>
        <position position="51"/>
    </location>
</feature>
<name>A0A4R2LUN3_9GAMM</name>
<dbReference type="GO" id="GO:0000156">
    <property type="term" value="F:phosphorelay response regulator activity"/>
    <property type="evidence" value="ECO:0007669"/>
    <property type="project" value="TreeGrafter"/>
</dbReference>
<dbReference type="GO" id="GO:0032993">
    <property type="term" value="C:protein-DNA complex"/>
    <property type="evidence" value="ECO:0007669"/>
    <property type="project" value="TreeGrafter"/>
</dbReference>
<dbReference type="PANTHER" id="PTHR48111">
    <property type="entry name" value="REGULATOR OF RPOS"/>
    <property type="match status" value="1"/>
</dbReference>
<evidence type="ECO:0000313" key="10">
    <source>
        <dbReference type="EMBL" id="TCO83630.1"/>
    </source>
</evidence>
<dbReference type="SUPFAM" id="SSF52172">
    <property type="entry name" value="CheY-like"/>
    <property type="match status" value="1"/>
</dbReference>
<dbReference type="AlphaFoldDB" id="A0A4R2LUN3"/>
<dbReference type="Proteomes" id="UP000295765">
    <property type="component" value="Unassembled WGS sequence"/>
</dbReference>
<evidence type="ECO:0000256" key="1">
    <source>
        <dbReference type="ARBA" id="ARBA00022553"/>
    </source>
</evidence>
<dbReference type="GO" id="GO:0006355">
    <property type="term" value="P:regulation of DNA-templated transcription"/>
    <property type="evidence" value="ECO:0007669"/>
    <property type="project" value="InterPro"/>
</dbReference>
<dbReference type="PROSITE" id="PS50110">
    <property type="entry name" value="RESPONSE_REGULATORY"/>
    <property type="match status" value="1"/>
</dbReference>
<evidence type="ECO:0000256" key="4">
    <source>
        <dbReference type="ARBA" id="ARBA00023125"/>
    </source>
</evidence>
<keyword evidence="11" id="KW-1185">Reference proteome</keyword>
<gene>
    <name evidence="10" type="ORF">EV699_10114</name>
</gene>
<evidence type="ECO:0000256" key="6">
    <source>
        <dbReference type="PROSITE-ProRule" id="PRU00169"/>
    </source>
</evidence>
<protein>
    <submittedName>
        <fullName evidence="10">Winged helix family two component transcriptional regulator</fullName>
    </submittedName>
</protein>
<dbReference type="InterPro" id="IPR039420">
    <property type="entry name" value="WalR-like"/>
</dbReference>
<dbReference type="OrthoDB" id="9802426at2"/>
<dbReference type="PROSITE" id="PS51755">
    <property type="entry name" value="OMPR_PHOB"/>
    <property type="match status" value="1"/>
</dbReference>
<dbReference type="GO" id="GO:0005829">
    <property type="term" value="C:cytosol"/>
    <property type="evidence" value="ECO:0007669"/>
    <property type="project" value="TreeGrafter"/>
</dbReference>
<evidence type="ECO:0000256" key="5">
    <source>
        <dbReference type="ARBA" id="ARBA00023163"/>
    </source>
</evidence>
<dbReference type="FunFam" id="3.40.50.2300:FF:000002">
    <property type="entry name" value="DNA-binding response regulator PhoP"/>
    <property type="match status" value="1"/>
</dbReference>
<sequence>MRLLLVEDDPMIGEAVVSGLRHEGYTVDWVRDGRAAELAVEQHAHDLVLLDLGLPRKGGLEVLAGLRARGEQVPVLVLTARDTVGERVRGLDAGADDYLVKPFDLDELAARVRALLRRRAGRAEPRLQLGDLALDPATHEVWLKGEPLSLTAREFALLAALVERPGTVLSRAQLEEKLYGWDRDIDSNAVEVHIHALRRKLGADFIRNLRGVGYFVPRPD</sequence>
<dbReference type="GO" id="GO:0000976">
    <property type="term" value="F:transcription cis-regulatory region binding"/>
    <property type="evidence" value="ECO:0007669"/>
    <property type="project" value="TreeGrafter"/>
</dbReference>
<dbReference type="Pfam" id="PF00486">
    <property type="entry name" value="Trans_reg_C"/>
    <property type="match status" value="1"/>
</dbReference>
<dbReference type="SMART" id="SM00448">
    <property type="entry name" value="REC"/>
    <property type="match status" value="1"/>
</dbReference>
<feature type="domain" description="OmpR/PhoB-type" evidence="9">
    <location>
        <begin position="124"/>
        <end position="218"/>
    </location>
</feature>
<dbReference type="CDD" id="cd00383">
    <property type="entry name" value="trans_reg_C"/>
    <property type="match status" value="1"/>
</dbReference>
<dbReference type="Pfam" id="PF00072">
    <property type="entry name" value="Response_reg"/>
    <property type="match status" value="1"/>
</dbReference>
<proteinExistence type="predicted"/>